<evidence type="ECO:0000313" key="6">
    <source>
        <dbReference type="EMBL" id="CAG8519492.1"/>
    </source>
</evidence>
<comment type="caution">
    <text evidence="6">The sequence shown here is derived from an EMBL/GenBank/DDBJ whole genome shotgun (WGS) entry which is preliminary data.</text>
</comment>
<gene>
    <name evidence="6" type="ORF">PBRASI_LOCUS3548</name>
</gene>
<dbReference type="InterPro" id="IPR020472">
    <property type="entry name" value="WD40_PAC1"/>
</dbReference>
<proteinExistence type="inferred from homology"/>
<dbReference type="OrthoDB" id="7668193at2759"/>
<evidence type="ECO:0000313" key="7">
    <source>
        <dbReference type="Proteomes" id="UP000789739"/>
    </source>
</evidence>
<dbReference type="PROSITE" id="PS00678">
    <property type="entry name" value="WD_REPEATS_1"/>
    <property type="match status" value="1"/>
</dbReference>
<feature type="repeat" description="WD" evidence="5">
    <location>
        <begin position="56"/>
        <end position="88"/>
    </location>
</feature>
<dbReference type="PROSITE" id="PS50294">
    <property type="entry name" value="WD_REPEATS_REGION"/>
    <property type="match status" value="2"/>
</dbReference>
<dbReference type="InterPro" id="IPR001680">
    <property type="entry name" value="WD40_rpt"/>
</dbReference>
<accession>A0A9N9A7R2</accession>
<comment type="similarity">
    <text evidence="3">Belongs to the WD repeat ASA1 family.</text>
</comment>
<keyword evidence="1 5" id="KW-0853">WD repeat</keyword>
<dbReference type="PROSITE" id="PS50082">
    <property type="entry name" value="WD_REPEATS_2"/>
    <property type="match status" value="3"/>
</dbReference>
<sequence>MSSSGLPPSPIYVFRGHSDSVNTLLFYNDNTRLISGDAEGNVTIWDIQSRRPMVRFKAHENSILAVDVWKDKLLSHGRDNKIHIWDLNEDFNQSPKLYKTVSTNSLGFCRLATCPKDEGDLLIAVPGSADSATIDVKGVIQQNLFESIGIDDKESNGSCMALKLFSYSVSPNQYLLMAAYENAQVILWKLDEESHAVTQLWAVKEHNESVMGLDVSNDTKYAISVAGDNKIVKYRFKDSLNETPQVYSVSIKYPGIADVKIRSDGKIFATAGWDAKIRVFSKSLKPLAILSYHNESIYALAFSTILSNEDIDKHYLVGAGKDKRISLWEIY</sequence>
<organism evidence="6 7">
    <name type="scientific">Paraglomus brasilianum</name>
    <dbReference type="NCBI Taxonomy" id="144538"/>
    <lineage>
        <taxon>Eukaryota</taxon>
        <taxon>Fungi</taxon>
        <taxon>Fungi incertae sedis</taxon>
        <taxon>Mucoromycota</taxon>
        <taxon>Glomeromycotina</taxon>
        <taxon>Glomeromycetes</taxon>
        <taxon>Paraglomerales</taxon>
        <taxon>Paraglomeraceae</taxon>
        <taxon>Paraglomus</taxon>
    </lineage>
</organism>
<keyword evidence="2" id="KW-0677">Repeat</keyword>
<dbReference type="InterPro" id="IPR019775">
    <property type="entry name" value="WD40_repeat_CS"/>
</dbReference>
<evidence type="ECO:0000256" key="1">
    <source>
        <dbReference type="ARBA" id="ARBA00022574"/>
    </source>
</evidence>
<dbReference type="AlphaFoldDB" id="A0A9N9A7R2"/>
<keyword evidence="7" id="KW-1185">Reference proteome</keyword>
<dbReference type="SMART" id="SM00320">
    <property type="entry name" value="WD40"/>
    <property type="match status" value="5"/>
</dbReference>
<reference evidence="6" key="1">
    <citation type="submission" date="2021-06" db="EMBL/GenBank/DDBJ databases">
        <authorList>
            <person name="Kallberg Y."/>
            <person name="Tangrot J."/>
            <person name="Rosling A."/>
        </authorList>
    </citation>
    <scope>NUCLEOTIDE SEQUENCE</scope>
    <source>
        <strain evidence="6">BR232B</strain>
    </source>
</reference>
<evidence type="ECO:0000256" key="3">
    <source>
        <dbReference type="ARBA" id="ARBA00037931"/>
    </source>
</evidence>
<protein>
    <recommendedName>
        <fullName evidence="4">ASTRA-associated protein 1</fullName>
    </recommendedName>
</protein>
<dbReference type="SUPFAM" id="SSF50978">
    <property type="entry name" value="WD40 repeat-like"/>
    <property type="match status" value="1"/>
</dbReference>
<evidence type="ECO:0000256" key="2">
    <source>
        <dbReference type="ARBA" id="ARBA00022737"/>
    </source>
</evidence>
<dbReference type="InterPro" id="IPR036322">
    <property type="entry name" value="WD40_repeat_dom_sf"/>
</dbReference>
<feature type="repeat" description="WD" evidence="5">
    <location>
        <begin position="290"/>
        <end position="331"/>
    </location>
</feature>
<dbReference type="PANTHER" id="PTHR19854:SF1">
    <property type="entry name" value="GUANINE NUCLEOTIDE-BINDING PROTEIN SUBUNIT BETA-LIKE PROTEIN 1"/>
    <property type="match status" value="1"/>
</dbReference>
<evidence type="ECO:0000256" key="4">
    <source>
        <dbReference type="ARBA" id="ARBA00040563"/>
    </source>
</evidence>
<dbReference type="InterPro" id="IPR015943">
    <property type="entry name" value="WD40/YVTN_repeat-like_dom_sf"/>
</dbReference>
<dbReference type="PRINTS" id="PR00320">
    <property type="entry name" value="GPROTEINBRPT"/>
</dbReference>
<dbReference type="EMBL" id="CAJVPI010000325">
    <property type="protein sequence ID" value="CAG8519492.1"/>
    <property type="molecule type" value="Genomic_DNA"/>
</dbReference>
<dbReference type="Pfam" id="PF00400">
    <property type="entry name" value="WD40"/>
    <property type="match status" value="2"/>
</dbReference>
<dbReference type="Gene3D" id="2.130.10.10">
    <property type="entry name" value="YVTN repeat-like/Quinoprotein amine dehydrogenase"/>
    <property type="match status" value="2"/>
</dbReference>
<dbReference type="PANTHER" id="PTHR19854">
    <property type="entry name" value="TRANSDUCIN BETA-LIKE 3"/>
    <property type="match status" value="1"/>
</dbReference>
<dbReference type="Proteomes" id="UP000789739">
    <property type="component" value="Unassembled WGS sequence"/>
</dbReference>
<evidence type="ECO:0000256" key="5">
    <source>
        <dbReference type="PROSITE-ProRule" id="PRU00221"/>
    </source>
</evidence>
<feature type="repeat" description="WD" evidence="5">
    <location>
        <begin position="14"/>
        <end position="55"/>
    </location>
</feature>
<name>A0A9N9A7R2_9GLOM</name>